<evidence type="ECO:0000256" key="6">
    <source>
        <dbReference type="ARBA" id="ARBA00023004"/>
    </source>
</evidence>
<dbReference type="Proteomes" id="UP001341840">
    <property type="component" value="Unassembled WGS sequence"/>
</dbReference>
<protein>
    <submittedName>
        <fullName evidence="7">Carotenoid cleavage dioxygenase 8, chloroplastic</fullName>
    </submittedName>
</protein>
<keyword evidence="8" id="KW-1185">Reference proteome</keyword>
<dbReference type="Pfam" id="PF03055">
    <property type="entry name" value="RPE65"/>
    <property type="match status" value="1"/>
</dbReference>
<gene>
    <name evidence="7" type="primary">CCD8_6</name>
    <name evidence="7" type="ORF">PIB30_107873</name>
</gene>
<keyword evidence="4 7" id="KW-0223">Dioxygenase</keyword>
<comment type="caution">
    <text evidence="7">The sequence shown here is derived from an EMBL/GenBank/DDBJ whole genome shotgun (WGS) entry which is preliminary data.</text>
</comment>
<evidence type="ECO:0000256" key="4">
    <source>
        <dbReference type="ARBA" id="ARBA00022964"/>
    </source>
</evidence>
<dbReference type="EMBL" id="JASCZI010004779">
    <property type="protein sequence ID" value="MED6117209.1"/>
    <property type="molecule type" value="Genomic_DNA"/>
</dbReference>
<keyword evidence="3" id="KW-0479">Metal-binding</keyword>
<dbReference type="InterPro" id="IPR004294">
    <property type="entry name" value="Carotenoid_Oase"/>
</dbReference>
<name>A0ABU6QZU7_9FABA</name>
<evidence type="ECO:0000256" key="3">
    <source>
        <dbReference type="ARBA" id="ARBA00022723"/>
    </source>
</evidence>
<dbReference type="PANTHER" id="PTHR10543">
    <property type="entry name" value="BETA-CAROTENE DIOXYGENASE"/>
    <property type="match status" value="1"/>
</dbReference>
<evidence type="ECO:0000256" key="2">
    <source>
        <dbReference type="ARBA" id="ARBA00006787"/>
    </source>
</evidence>
<dbReference type="GO" id="GO:0051213">
    <property type="term" value="F:dioxygenase activity"/>
    <property type="evidence" value="ECO:0007669"/>
    <property type="project" value="UniProtKB-KW"/>
</dbReference>
<dbReference type="PANTHER" id="PTHR10543:SF24">
    <property type="entry name" value="CAROTENOID ISOMEROOXYGENASE"/>
    <property type="match status" value="1"/>
</dbReference>
<keyword evidence="5" id="KW-0560">Oxidoreductase</keyword>
<organism evidence="7 8">
    <name type="scientific">Stylosanthes scabra</name>
    <dbReference type="NCBI Taxonomy" id="79078"/>
    <lineage>
        <taxon>Eukaryota</taxon>
        <taxon>Viridiplantae</taxon>
        <taxon>Streptophyta</taxon>
        <taxon>Embryophyta</taxon>
        <taxon>Tracheophyta</taxon>
        <taxon>Spermatophyta</taxon>
        <taxon>Magnoliopsida</taxon>
        <taxon>eudicotyledons</taxon>
        <taxon>Gunneridae</taxon>
        <taxon>Pentapetalae</taxon>
        <taxon>rosids</taxon>
        <taxon>fabids</taxon>
        <taxon>Fabales</taxon>
        <taxon>Fabaceae</taxon>
        <taxon>Papilionoideae</taxon>
        <taxon>50 kb inversion clade</taxon>
        <taxon>dalbergioids sensu lato</taxon>
        <taxon>Dalbergieae</taxon>
        <taxon>Pterocarpus clade</taxon>
        <taxon>Stylosanthes</taxon>
    </lineage>
</organism>
<comment type="similarity">
    <text evidence="2">Belongs to the carotenoid oxygenase family.</text>
</comment>
<accession>A0ABU6QZU7</accession>
<evidence type="ECO:0000256" key="5">
    <source>
        <dbReference type="ARBA" id="ARBA00023002"/>
    </source>
</evidence>
<proteinExistence type="inferred from homology"/>
<evidence type="ECO:0000256" key="1">
    <source>
        <dbReference type="ARBA" id="ARBA00001954"/>
    </source>
</evidence>
<comment type="cofactor">
    <cofactor evidence="1">
        <name>Fe(2+)</name>
        <dbReference type="ChEBI" id="CHEBI:29033"/>
    </cofactor>
</comment>
<keyword evidence="6" id="KW-0408">Iron</keyword>
<evidence type="ECO:0000313" key="7">
    <source>
        <dbReference type="EMBL" id="MED6117209.1"/>
    </source>
</evidence>
<evidence type="ECO:0000313" key="8">
    <source>
        <dbReference type="Proteomes" id="UP001341840"/>
    </source>
</evidence>
<sequence>MDMCSINPNYLGKKYRYAYACGAHRPCNFPNTITKIDLESKTAKNWYEEGTVPSEPFFVPRPGATEEDDGVAISIVSEKNGGAYALVLDGSSFEEIARAKFPYTIPYGLHGCWVPKA</sequence>
<reference evidence="7 8" key="1">
    <citation type="journal article" date="2023" name="Plants (Basel)">
        <title>Bridging the Gap: Combining Genomics and Transcriptomics Approaches to Understand Stylosanthes scabra, an Orphan Legume from the Brazilian Caatinga.</title>
        <authorList>
            <person name="Ferreira-Neto J.R.C."/>
            <person name="da Silva M.D."/>
            <person name="Binneck E."/>
            <person name="de Melo N.F."/>
            <person name="da Silva R.H."/>
            <person name="de Melo A.L.T.M."/>
            <person name="Pandolfi V."/>
            <person name="Bustamante F.O."/>
            <person name="Brasileiro-Vidal A.C."/>
            <person name="Benko-Iseppon A.M."/>
        </authorList>
    </citation>
    <scope>NUCLEOTIDE SEQUENCE [LARGE SCALE GENOMIC DNA]</scope>
    <source>
        <tissue evidence="7">Leaves</tissue>
    </source>
</reference>